<keyword evidence="2" id="KW-1185">Reference proteome</keyword>
<proteinExistence type="predicted"/>
<dbReference type="AlphaFoldDB" id="A0A4Y2B1U3"/>
<evidence type="ECO:0000313" key="2">
    <source>
        <dbReference type="Proteomes" id="UP000499080"/>
    </source>
</evidence>
<comment type="caution">
    <text evidence="1">The sequence shown here is derived from an EMBL/GenBank/DDBJ whole genome shotgun (WGS) entry which is preliminary data.</text>
</comment>
<protein>
    <submittedName>
        <fullName evidence="1">Uncharacterized protein</fullName>
    </submittedName>
</protein>
<dbReference type="EMBL" id="BGPR01000047">
    <property type="protein sequence ID" value="GBL86291.1"/>
    <property type="molecule type" value="Genomic_DNA"/>
</dbReference>
<name>A0A4Y2B1U3_ARAVE</name>
<organism evidence="1 2">
    <name type="scientific">Araneus ventricosus</name>
    <name type="common">Orbweaver spider</name>
    <name type="synonym">Epeira ventricosa</name>
    <dbReference type="NCBI Taxonomy" id="182803"/>
    <lineage>
        <taxon>Eukaryota</taxon>
        <taxon>Metazoa</taxon>
        <taxon>Ecdysozoa</taxon>
        <taxon>Arthropoda</taxon>
        <taxon>Chelicerata</taxon>
        <taxon>Arachnida</taxon>
        <taxon>Araneae</taxon>
        <taxon>Araneomorphae</taxon>
        <taxon>Entelegynae</taxon>
        <taxon>Araneoidea</taxon>
        <taxon>Araneidae</taxon>
        <taxon>Araneus</taxon>
    </lineage>
</organism>
<accession>A0A4Y2B1U3</accession>
<evidence type="ECO:0000313" key="1">
    <source>
        <dbReference type="EMBL" id="GBL86291.1"/>
    </source>
</evidence>
<sequence length="103" mass="11532">MGAKSDQMESFAQSLIQFYKRLVSKQLESFLRAHLVVRIAVIWMAPPSSSSRTPPRGGRLTLDRFNIRQTLKNGVSSVELGLEHETLPLGNRGLSPETLLKIQ</sequence>
<reference evidence="1 2" key="1">
    <citation type="journal article" date="2019" name="Sci. Rep.">
        <title>Orb-weaving spider Araneus ventricosus genome elucidates the spidroin gene catalogue.</title>
        <authorList>
            <person name="Kono N."/>
            <person name="Nakamura H."/>
            <person name="Ohtoshi R."/>
            <person name="Moran D.A.P."/>
            <person name="Shinohara A."/>
            <person name="Yoshida Y."/>
            <person name="Fujiwara M."/>
            <person name="Mori M."/>
            <person name="Tomita M."/>
            <person name="Arakawa K."/>
        </authorList>
    </citation>
    <scope>NUCLEOTIDE SEQUENCE [LARGE SCALE GENOMIC DNA]</scope>
</reference>
<gene>
    <name evidence="1" type="ORF">AVEN_132013_1</name>
</gene>
<dbReference type="Proteomes" id="UP000499080">
    <property type="component" value="Unassembled WGS sequence"/>
</dbReference>